<accession>A0ABS7PJ34</accession>
<evidence type="ECO:0000256" key="1">
    <source>
        <dbReference type="SAM" id="SignalP"/>
    </source>
</evidence>
<keyword evidence="1" id="KW-0732">Signal</keyword>
<dbReference type="Proteomes" id="UP000706039">
    <property type="component" value="Unassembled WGS sequence"/>
</dbReference>
<comment type="caution">
    <text evidence="2">The sequence shown here is derived from an EMBL/GenBank/DDBJ whole genome shotgun (WGS) entry which is preliminary data.</text>
</comment>
<evidence type="ECO:0008006" key="4">
    <source>
        <dbReference type="Google" id="ProtNLM"/>
    </source>
</evidence>
<reference evidence="2 3" key="1">
    <citation type="submission" date="2021-08" db="EMBL/GenBank/DDBJ databases">
        <authorList>
            <person name="Tuo L."/>
        </authorList>
    </citation>
    <scope>NUCLEOTIDE SEQUENCE [LARGE SCALE GENOMIC DNA]</scope>
    <source>
        <strain evidence="2 3">JCM 31229</strain>
    </source>
</reference>
<feature type="signal peptide" evidence="1">
    <location>
        <begin position="1"/>
        <end position="22"/>
    </location>
</feature>
<feature type="chain" id="PRO_5046779401" description="Pyrrolo-quinoline quinone" evidence="1">
    <location>
        <begin position="23"/>
        <end position="605"/>
    </location>
</feature>
<dbReference type="RefSeq" id="WP_222987869.1">
    <property type="nucleotide sequence ID" value="NZ_JAINVV010000001.1"/>
</dbReference>
<keyword evidence="3" id="KW-1185">Reference proteome</keyword>
<evidence type="ECO:0000313" key="2">
    <source>
        <dbReference type="EMBL" id="MBY8820755.1"/>
    </source>
</evidence>
<gene>
    <name evidence="2" type="ORF">K7G82_00530</name>
</gene>
<evidence type="ECO:0000313" key="3">
    <source>
        <dbReference type="Proteomes" id="UP000706039"/>
    </source>
</evidence>
<organism evidence="2 3">
    <name type="scientific">Sphingomonas colocasiae</name>
    <dbReference type="NCBI Taxonomy" id="1848973"/>
    <lineage>
        <taxon>Bacteria</taxon>
        <taxon>Pseudomonadati</taxon>
        <taxon>Pseudomonadota</taxon>
        <taxon>Alphaproteobacteria</taxon>
        <taxon>Sphingomonadales</taxon>
        <taxon>Sphingomonadaceae</taxon>
        <taxon>Sphingomonas</taxon>
    </lineage>
</organism>
<proteinExistence type="predicted"/>
<dbReference type="EMBL" id="JAINVV010000001">
    <property type="protein sequence ID" value="MBY8820755.1"/>
    <property type="molecule type" value="Genomic_DNA"/>
</dbReference>
<name>A0ABS7PJ34_9SPHN</name>
<protein>
    <recommendedName>
        <fullName evidence="4">Pyrrolo-quinoline quinone</fullName>
    </recommendedName>
</protein>
<sequence length="605" mass="64849">MRLRTAGLFIALAALPVQSAIAQSGKTPAVGPPTVDKVMAHNDRARSGWNSQERVLTPTNVAGGDFGALWSSPQLDSFNGLPPRMFSAPLYIHALRLTGGQYRGKTVPAAIVSTTTGYAYAISTAASGAIQPGTILWKARLTEAPCNKGAMGNYGTGIIDPRTNRLYVTSCSNPSGEQGKNMWSAHALDIRTGQQLAGWPVALSQALIDQPSLNRNGNRTWKMGQPYRYVQRGALNLSSDGSRLYLAFGADAVGWMLVLDTNARKVASAFSATPDDVQDGGGMWAQGGPALDDQGRLYVTTGSNLYDGIKLGFESMHADKENSWSHSILQFEDDRAAGLKLTGTYTPYNYCQAGKADIDIGSSPVIVLDLPGGTSATPRLLTLGGGKQGNIYLLDRDHMPGGLTKRQPCSLDPATDLSLLAPDIQPEWKRRGPINLFKPFSDEYGAYDQAKSRTSASWYRDDAGATWIYVSGASKKGEFFNTSTPPGLAKVKVIASPDAPAYLKVDTLEMTLTFHNPGSPVISSNGGRDAIVWMVDQNAARTVSLYATKPPRPILYAFDAASLKPIWKSTEGELFPTGNYGEPTVVNGLVLVGTDRLQAYGLKTK</sequence>